<name>A0ACB9M9L9_9MYRT</name>
<keyword evidence="2" id="KW-1185">Reference proteome</keyword>
<gene>
    <name evidence="1" type="ORF">MLD38_034340</name>
</gene>
<comment type="caution">
    <text evidence="1">The sequence shown here is derived from an EMBL/GenBank/DDBJ whole genome shotgun (WGS) entry which is preliminary data.</text>
</comment>
<evidence type="ECO:0000313" key="2">
    <source>
        <dbReference type="Proteomes" id="UP001057402"/>
    </source>
</evidence>
<protein>
    <submittedName>
        <fullName evidence="1">Uncharacterized protein</fullName>
    </submittedName>
</protein>
<sequence>MSAMISSSSMASIPSLAGCPLKLTDRCFGSIRLTNLSLRSNRGGGSRLHSPKRFTIRAGYSDRSSSSSLFVSGFVLGGIIAGVLGCVYAPQISQAIAGTDKKDLMRKLPKFIYDEDKALERKRKKLTEKISQLNTAIDGVSAQLRSEDTGDDDIPQTEEVEVVA</sequence>
<accession>A0ACB9M9L9</accession>
<organism evidence="1 2">
    <name type="scientific">Melastoma candidum</name>
    <dbReference type="NCBI Taxonomy" id="119954"/>
    <lineage>
        <taxon>Eukaryota</taxon>
        <taxon>Viridiplantae</taxon>
        <taxon>Streptophyta</taxon>
        <taxon>Embryophyta</taxon>
        <taxon>Tracheophyta</taxon>
        <taxon>Spermatophyta</taxon>
        <taxon>Magnoliopsida</taxon>
        <taxon>eudicotyledons</taxon>
        <taxon>Gunneridae</taxon>
        <taxon>Pentapetalae</taxon>
        <taxon>rosids</taxon>
        <taxon>malvids</taxon>
        <taxon>Myrtales</taxon>
        <taxon>Melastomataceae</taxon>
        <taxon>Melastomatoideae</taxon>
        <taxon>Melastomateae</taxon>
        <taxon>Melastoma</taxon>
    </lineage>
</organism>
<dbReference type="Proteomes" id="UP001057402">
    <property type="component" value="Chromosome 10"/>
</dbReference>
<proteinExistence type="predicted"/>
<reference evidence="2" key="1">
    <citation type="journal article" date="2023" name="Front. Plant Sci.">
        <title>Chromosomal-level genome assembly of Melastoma candidum provides insights into trichome evolution.</title>
        <authorList>
            <person name="Zhong Y."/>
            <person name="Wu W."/>
            <person name="Sun C."/>
            <person name="Zou P."/>
            <person name="Liu Y."/>
            <person name="Dai S."/>
            <person name="Zhou R."/>
        </authorList>
    </citation>
    <scope>NUCLEOTIDE SEQUENCE [LARGE SCALE GENOMIC DNA]</scope>
</reference>
<dbReference type="EMBL" id="CM042889">
    <property type="protein sequence ID" value="KAI4320907.1"/>
    <property type="molecule type" value="Genomic_DNA"/>
</dbReference>
<evidence type="ECO:0000313" key="1">
    <source>
        <dbReference type="EMBL" id="KAI4320907.1"/>
    </source>
</evidence>